<evidence type="ECO:0000313" key="2">
    <source>
        <dbReference type="EMBL" id="SON85922.1"/>
    </source>
</evidence>
<evidence type="ECO:0000313" key="1">
    <source>
        <dbReference type="EMBL" id="SON79028.1"/>
    </source>
</evidence>
<sequence>MNRLVILPLQPSINPRSARFEHAETIQSPADDEARPNDVKKLLGVMVAEVAQAGESLRDERTVSC</sequence>
<gene>
    <name evidence="1" type="ORF">XAP6984_280034</name>
    <name evidence="2" type="ORF">XAP7430_230032</name>
</gene>
<organism evidence="2 3">
    <name type="scientific">Xanthomonas campestris pv. phaseoli</name>
    <dbReference type="NCBI Taxonomy" id="317013"/>
    <lineage>
        <taxon>Bacteria</taxon>
        <taxon>Pseudomonadati</taxon>
        <taxon>Pseudomonadota</taxon>
        <taxon>Gammaproteobacteria</taxon>
        <taxon>Lysobacterales</taxon>
        <taxon>Lysobacteraceae</taxon>
        <taxon>Xanthomonas</taxon>
    </lineage>
</organism>
<dbReference type="EMBL" id="OCYT01000082">
    <property type="protein sequence ID" value="SON79028.1"/>
    <property type="molecule type" value="Genomic_DNA"/>
</dbReference>
<accession>A0AB38DYY1</accession>
<evidence type="ECO:0000313" key="3">
    <source>
        <dbReference type="Proteomes" id="UP000234166"/>
    </source>
</evidence>
<keyword evidence="4" id="KW-1185">Reference proteome</keyword>
<comment type="caution">
    <text evidence="2">The sequence shown here is derived from an EMBL/GenBank/DDBJ whole genome shotgun (WGS) entry which is preliminary data.</text>
</comment>
<protein>
    <recommendedName>
        <fullName evidence="5">Peptide deformylase</fullName>
    </recommendedName>
</protein>
<evidence type="ECO:0000313" key="4">
    <source>
        <dbReference type="Proteomes" id="UP000234181"/>
    </source>
</evidence>
<dbReference type="EMBL" id="OCYS01000076">
    <property type="protein sequence ID" value="SON85922.1"/>
    <property type="molecule type" value="Genomic_DNA"/>
</dbReference>
<reference evidence="3 4" key="1">
    <citation type="submission" date="2017-10" db="EMBL/GenBank/DDBJ databases">
        <authorList>
            <person name="Regsiter A."/>
            <person name="William W."/>
        </authorList>
    </citation>
    <scope>NUCLEOTIDE SEQUENCE [LARGE SCALE GENOMIC DNA]</scope>
    <source>
        <strain evidence="1 4">CFBP6984</strain>
        <strain evidence="2 3">CFBP7430</strain>
    </source>
</reference>
<dbReference type="Proteomes" id="UP000234181">
    <property type="component" value="Unassembled WGS sequence"/>
</dbReference>
<dbReference type="RefSeq" id="WP_162488826.1">
    <property type="nucleotide sequence ID" value="NZ_CP020964.2"/>
</dbReference>
<dbReference type="AlphaFoldDB" id="A0AB38DYY1"/>
<dbReference type="Proteomes" id="UP000234166">
    <property type="component" value="Unassembled WGS sequence"/>
</dbReference>
<proteinExistence type="predicted"/>
<evidence type="ECO:0008006" key="5">
    <source>
        <dbReference type="Google" id="ProtNLM"/>
    </source>
</evidence>
<name>A0AB38DYY1_XANCH</name>